<proteinExistence type="predicted"/>
<evidence type="ECO:0000313" key="2">
    <source>
        <dbReference type="Proteomes" id="UP001434883"/>
    </source>
</evidence>
<protein>
    <submittedName>
        <fullName evidence="1">Uncharacterized protein</fullName>
    </submittedName>
</protein>
<name>A0ABV0S9C6_9TELE</name>
<sequence length="106" mass="12383">MSMNYGRTWRLVSQQEFSRFTCCTCKCINMCFQDKLSSEETEDEEDDVLRESEDVVFAQDYLHRVRTGTQLTVQRDSYPFSFSHQITNLICCSLLVEFNRPTQSGA</sequence>
<accession>A0ABV0S9C6</accession>
<organism evidence="1 2">
    <name type="scientific">Xenoophorus captivus</name>
    <dbReference type="NCBI Taxonomy" id="1517983"/>
    <lineage>
        <taxon>Eukaryota</taxon>
        <taxon>Metazoa</taxon>
        <taxon>Chordata</taxon>
        <taxon>Craniata</taxon>
        <taxon>Vertebrata</taxon>
        <taxon>Euteleostomi</taxon>
        <taxon>Actinopterygii</taxon>
        <taxon>Neopterygii</taxon>
        <taxon>Teleostei</taxon>
        <taxon>Neoteleostei</taxon>
        <taxon>Acanthomorphata</taxon>
        <taxon>Ovalentaria</taxon>
        <taxon>Atherinomorphae</taxon>
        <taxon>Cyprinodontiformes</taxon>
        <taxon>Goodeidae</taxon>
        <taxon>Xenoophorus</taxon>
    </lineage>
</organism>
<dbReference type="EMBL" id="JAHRIN010075684">
    <property type="protein sequence ID" value="MEQ2217165.1"/>
    <property type="molecule type" value="Genomic_DNA"/>
</dbReference>
<evidence type="ECO:0000313" key="1">
    <source>
        <dbReference type="EMBL" id="MEQ2217165.1"/>
    </source>
</evidence>
<dbReference type="Proteomes" id="UP001434883">
    <property type="component" value="Unassembled WGS sequence"/>
</dbReference>
<comment type="caution">
    <text evidence="1">The sequence shown here is derived from an EMBL/GenBank/DDBJ whole genome shotgun (WGS) entry which is preliminary data.</text>
</comment>
<reference evidence="1 2" key="1">
    <citation type="submission" date="2021-06" db="EMBL/GenBank/DDBJ databases">
        <authorList>
            <person name="Palmer J.M."/>
        </authorList>
    </citation>
    <scope>NUCLEOTIDE SEQUENCE [LARGE SCALE GENOMIC DNA]</scope>
    <source>
        <strain evidence="1 2">XC_2019</strain>
        <tissue evidence="1">Muscle</tissue>
    </source>
</reference>
<keyword evidence="2" id="KW-1185">Reference proteome</keyword>
<gene>
    <name evidence="1" type="ORF">XENOCAPTIV_025976</name>
</gene>